<dbReference type="Gene3D" id="2.60.120.10">
    <property type="entry name" value="Jelly Rolls"/>
    <property type="match status" value="1"/>
</dbReference>
<protein>
    <recommendedName>
        <fullName evidence="5">Cupin</fullName>
    </recommendedName>
</protein>
<name>A0A1L2ZKL8_9MICC</name>
<dbReference type="AlphaFoldDB" id="A0A1L2ZKL8"/>
<dbReference type="EMBL" id="CP018135">
    <property type="protein sequence ID" value="APF39750.1"/>
    <property type="molecule type" value="Genomic_DNA"/>
</dbReference>
<reference evidence="1 3" key="1">
    <citation type="submission" date="2016-11" db="EMBL/GenBank/DDBJ databases">
        <title>Genome sequencing of Zhihengliuella aestuarii B18 antagonistic to Plasmodiophora brassicae.</title>
        <authorList>
            <person name="Luo Y."/>
        </authorList>
    </citation>
    <scope>NUCLEOTIDE SEQUENCE [LARGE SCALE GENOMIC DNA]</scope>
    <source>
        <strain evidence="1 3">B18</strain>
    </source>
</reference>
<reference evidence="2 4" key="2">
    <citation type="submission" date="2020-08" db="EMBL/GenBank/DDBJ databases">
        <title>Sequencing the genomes of 1000 actinobacteria strains.</title>
        <authorList>
            <person name="Klenk H.-P."/>
        </authorList>
    </citation>
    <scope>NUCLEOTIDE SEQUENCE [LARGE SCALE GENOMIC DNA]</scope>
    <source>
        <strain evidence="2 4">DSM 105783</strain>
    </source>
</reference>
<proteinExistence type="predicted"/>
<dbReference type="STRING" id="556325.BHE16_00500"/>
<dbReference type="RefSeq" id="WP_071893224.1">
    <property type="nucleotide sequence ID" value="NZ_BAAARH010000008.1"/>
</dbReference>
<sequence length="116" mass="12456">MTKQSQEQVDRYIALMERQTSEGPTKHAVHELVRDGQLSQLLVYLAEGGQLSDHPKPPAAALQVLRGTITVAWTGENGVAQQEEIATGDLFVLPNAVHNVSPLGGAACFLLTRVVA</sequence>
<dbReference type="InterPro" id="IPR014710">
    <property type="entry name" value="RmlC-like_jellyroll"/>
</dbReference>
<dbReference type="InterPro" id="IPR011051">
    <property type="entry name" value="RmlC_Cupin_sf"/>
</dbReference>
<dbReference type="EMBL" id="JACHDR010000001">
    <property type="protein sequence ID" value="MBB5513775.1"/>
    <property type="molecule type" value="Genomic_DNA"/>
</dbReference>
<dbReference type="Proteomes" id="UP000183530">
    <property type="component" value="Chromosome"/>
</dbReference>
<dbReference type="Proteomes" id="UP000580797">
    <property type="component" value="Unassembled WGS sequence"/>
</dbReference>
<dbReference type="OrthoDB" id="5190473at2"/>
<evidence type="ECO:0000313" key="4">
    <source>
        <dbReference type="Proteomes" id="UP000580797"/>
    </source>
</evidence>
<dbReference type="SUPFAM" id="SSF51182">
    <property type="entry name" value="RmlC-like cupins"/>
    <property type="match status" value="1"/>
</dbReference>
<evidence type="ECO:0000313" key="1">
    <source>
        <dbReference type="EMBL" id="APF39750.1"/>
    </source>
</evidence>
<evidence type="ECO:0000313" key="3">
    <source>
        <dbReference type="Proteomes" id="UP000183530"/>
    </source>
</evidence>
<gene>
    <name evidence="1" type="ORF">BHE16_00500</name>
    <name evidence="2" type="ORF">HD598_002462</name>
</gene>
<evidence type="ECO:0000313" key="2">
    <source>
        <dbReference type="EMBL" id="MBB5513775.1"/>
    </source>
</evidence>
<accession>A0A1L2ZKL8</accession>
<organism evidence="1 3">
    <name type="scientific">Neomicrococcus aestuarii</name>
    <dbReference type="NCBI Taxonomy" id="556325"/>
    <lineage>
        <taxon>Bacteria</taxon>
        <taxon>Bacillati</taxon>
        <taxon>Actinomycetota</taxon>
        <taxon>Actinomycetes</taxon>
        <taxon>Micrococcales</taxon>
        <taxon>Micrococcaceae</taxon>
        <taxon>Neomicrococcus</taxon>
    </lineage>
</organism>
<keyword evidence="3" id="KW-1185">Reference proteome</keyword>
<evidence type="ECO:0008006" key="5">
    <source>
        <dbReference type="Google" id="ProtNLM"/>
    </source>
</evidence>
<dbReference type="KEGG" id="nae:BHE16_00500"/>